<dbReference type="KEGG" id="crs:FQB35_06175"/>
<dbReference type="InterPro" id="IPR043682">
    <property type="entry name" value="RqcH_bacterial"/>
</dbReference>
<evidence type="ECO:0000256" key="5">
    <source>
        <dbReference type="HAMAP-Rule" id="MF_00844"/>
    </source>
</evidence>
<dbReference type="GO" id="GO:1990112">
    <property type="term" value="C:RQC complex"/>
    <property type="evidence" value="ECO:0007669"/>
    <property type="project" value="TreeGrafter"/>
</dbReference>
<dbReference type="AlphaFoldDB" id="A0A5C0SGB2"/>
<evidence type="ECO:0000256" key="1">
    <source>
        <dbReference type="ARBA" id="ARBA00022555"/>
    </source>
</evidence>
<dbReference type="PANTHER" id="PTHR15239">
    <property type="entry name" value="NUCLEAR EXPORT MEDIATOR FACTOR NEMF"/>
    <property type="match status" value="1"/>
</dbReference>
<proteinExistence type="inferred from homology"/>
<dbReference type="InterPro" id="IPR051608">
    <property type="entry name" value="RQC_Subunit_NEMF"/>
</dbReference>
<dbReference type="Gene3D" id="1.10.8.50">
    <property type="match status" value="1"/>
</dbReference>
<evidence type="ECO:0000313" key="8">
    <source>
        <dbReference type="Proteomes" id="UP000324646"/>
    </source>
</evidence>
<keyword evidence="4 5" id="KW-0648">Protein biosynthesis</keyword>
<comment type="subunit">
    <text evidence="5">Associates with stalled 50S ribosomal subunits. Binds to RqcP.</text>
</comment>
<evidence type="ECO:0000259" key="6">
    <source>
        <dbReference type="Pfam" id="PF05670"/>
    </source>
</evidence>
<reference evidence="7 8" key="1">
    <citation type="submission" date="2019-07" db="EMBL/GenBank/DDBJ databases">
        <title>Complete genome of Crassaminicella thermophila SY095.</title>
        <authorList>
            <person name="Li X."/>
        </authorList>
    </citation>
    <scope>NUCLEOTIDE SEQUENCE [LARGE SCALE GENOMIC DNA]</scope>
    <source>
        <strain evidence="7 8">SY095</strain>
    </source>
</reference>
<dbReference type="GO" id="GO:0000049">
    <property type="term" value="F:tRNA binding"/>
    <property type="evidence" value="ECO:0007669"/>
    <property type="project" value="UniProtKB-UniRule"/>
</dbReference>
<dbReference type="Gene3D" id="2.30.310.10">
    <property type="entry name" value="ibrinogen binding protein from staphylococcus aureus domain"/>
    <property type="match status" value="1"/>
</dbReference>
<dbReference type="SUPFAM" id="SSF46946">
    <property type="entry name" value="S13-like H2TH domain"/>
    <property type="match status" value="1"/>
</dbReference>
<feature type="domain" description="NFACT RNA-binding" evidence="6">
    <location>
        <begin position="465"/>
        <end position="563"/>
    </location>
</feature>
<sequence length="592" mass="68147">MPFDGMVISAVVTELKEKIINGKIDKIYQTEMDEINILIRCFKEKYKLLISASSNHPRIHLTKGDKENPQVPPMFCMLLRKHLQGGKIVDIRQKEFERIIMIDVESYDELGCISIKQLVIEIMGKHSNIILLDKSKKIKILDSIKRISADINRYREILPGKPYIAPPTHGKENPLNLNVNSLILLFEKATLGTPVYKAIYTSIQGISPLAAKEICFRANICDDEPISNLSYNHYKILWTELKNFIGSTFTPNIIISKDDKHIVDFYSVILKSYEAIYDFTIFNSISNVLEEYYIKKDLFNRLKQKSTDLRKLVTNTITKLYSKKQKLQEELITATKSQKYKIFGELLTAYLHLIKKGDTEIEVVNFYDANGNTVKIPLDTKLTPAQNAQNYFKKYTKSKNAIKEKQYQLQETDYEIKYFENLLHDIENASNLTDLEEIRNELIEEGYIKKKKNLVSNKKNTINKPLSFISSDGFQILVGKNNKQNDQLTLKTASKKDFWFHTKDIPGSHVIVICNNREIPERTILEAAEIAAFHSKGKMSSNVPVDYTQVKNVKKPSGAKPGMVIYENYKTVYITPRKNITEILDKNKSKSN</sequence>
<dbReference type="GO" id="GO:0019843">
    <property type="term" value="F:rRNA binding"/>
    <property type="evidence" value="ECO:0007669"/>
    <property type="project" value="UniProtKB-UniRule"/>
</dbReference>
<accession>A0A5C0SGB2</accession>
<dbReference type="PANTHER" id="PTHR15239:SF6">
    <property type="entry name" value="RIBOSOME QUALITY CONTROL COMPLEX SUBUNIT NEMF"/>
    <property type="match status" value="1"/>
</dbReference>
<dbReference type="Pfam" id="PF05670">
    <property type="entry name" value="NFACT-R_1"/>
    <property type="match status" value="1"/>
</dbReference>
<protein>
    <recommendedName>
        <fullName evidence="5">Rqc2 homolog RqcH</fullName>
        <shortName evidence="5">RqcH</shortName>
    </recommendedName>
</protein>
<dbReference type="GO" id="GO:0072344">
    <property type="term" value="P:rescue of stalled ribosome"/>
    <property type="evidence" value="ECO:0007669"/>
    <property type="project" value="UniProtKB-UniRule"/>
</dbReference>
<keyword evidence="8" id="KW-1185">Reference proteome</keyword>
<evidence type="ECO:0000313" key="7">
    <source>
        <dbReference type="EMBL" id="QEK11989.1"/>
    </source>
</evidence>
<gene>
    <name evidence="5" type="primary">rqcH</name>
    <name evidence="7" type="ORF">FQB35_06175</name>
</gene>
<dbReference type="GO" id="GO:0043023">
    <property type="term" value="F:ribosomal large subunit binding"/>
    <property type="evidence" value="ECO:0007669"/>
    <property type="project" value="UniProtKB-UniRule"/>
</dbReference>
<evidence type="ECO:0000256" key="4">
    <source>
        <dbReference type="ARBA" id="ARBA00022917"/>
    </source>
</evidence>
<dbReference type="Pfam" id="PF05833">
    <property type="entry name" value="NFACT_N"/>
    <property type="match status" value="1"/>
</dbReference>
<dbReference type="InterPro" id="IPR008532">
    <property type="entry name" value="NFACT_RNA-bd"/>
</dbReference>
<keyword evidence="2 5" id="KW-0699">rRNA-binding</keyword>
<name>A0A5C0SGB2_CRATE</name>
<evidence type="ECO:0000256" key="3">
    <source>
        <dbReference type="ARBA" id="ARBA00022884"/>
    </source>
</evidence>
<comment type="similarity">
    <text evidence="5">Belongs to the NEMF family.</text>
</comment>
<dbReference type="Proteomes" id="UP000324646">
    <property type="component" value="Chromosome"/>
</dbReference>
<dbReference type="InterPro" id="IPR010979">
    <property type="entry name" value="Ribosomal_uS13-like_H2TH"/>
</dbReference>
<dbReference type="OrthoDB" id="9766163at2"/>
<dbReference type="RefSeq" id="WP_148809144.1">
    <property type="nucleotide sequence ID" value="NZ_CP042243.1"/>
</dbReference>
<dbReference type="FunFam" id="2.30.310.10:FF:000004">
    <property type="entry name" value="Fibronectin-binding protein A"/>
    <property type="match status" value="1"/>
</dbReference>
<keyword evidence="3 5" id="KW-0694">RNA-binding</keyword>
<dbReference type="HAMAP" id="MF_00844_B">
    <property type="entry name" value="RqcH_B"/>
    <property type="match status" value="1"/>
</dbReference>
<organism evidence="7 8">
    <name type="scientific">Crassaminicella thermophila</name>
    <dbReference type="NCBI Taxonomy" id="2599308"/>
    <lineage>
        <taxon>Bacteria</taxon>
        <taxon>Bacillati</taxon>
        <taxon>Bacillota</taxon>
        <taxon>Clostridia</taxon>
        <taxon>Eubacteriales</taxon>
        <taxon>Clostridiaceae</taxon>
        <taxon>Crassaminicella</taxon>
    </lineage>
</organism>
<comment type="function">
    <text evidence="5">Key component of the ribosome quality control system (RQC), a ribosome-associated complex that mediates the extraction of incompletely synthesized nascent chains from stalled ribosomes and their subsequent degradation. RqcH recruits Ala-charged tRNA, and with RqcP directs the elongation of stalled nascent chains on 50S ribosomal subunits, leading to non-templated C-terminal alanine extensions (Ala tail). The Ala tail promotes nascent chain degradation. May add between 1 and at least 8 Ala residues. Binds to stalled 50S ribosomal subunits.</text>
</comment>
<evidence type="ECO:0000256" key="2">
    <source>
        <dbReference type="ARBA" id="ARBA00022730"/>
    </source>
</evidence>
<dbReference type="EMBL" id="CP042243">
    <property type="protein sequence ID" value="QEK11989.1"/>
    <property type="molecule type" value="Genomic_DNA"/>
</dbReference>
<keyword evidence="1 5" id="KW-0820">tRNA-binding</keyword>